<feature type="domain" description="Dipeptidylpeptidase IV N-terminal" evidence="2">
    <location>
        <begin position="92"/>
        <end position="414"/>
    </location>
</feature>
<evidence type="ECO:0000259" key="2">
    <source>
        <dbReference type="Pfam" id="PF00930"/>
    </source>
</evidence>
<dbReference type="SUPFAM" id="SSF53474">
    <property type="entry name" value="alpha/beta-Hydrolases"/>
    <property type="match status" value="1"/>
</dbReference>
<dbReference type="EMBL" id="VSSQ01008217">
    <property type="protein sequence ID" value="MPM38239.1"/>
    <property type="molecule type" value="Genomic_DNA"/>
</dbReference>
<dbReference type="AlphaFoldDB" id="A0A644ZBY1"/>
<evidence type="ECO:0000313" key="3">
    <source>
        <dbReference type="EMBL" id="MPM38239.1"/>
    </source>
</evidence>
<keyword evidence="3" id="KW-0378">Hydrolase</keyword>
<organism evidence="3">
    <name type="scientific">bioreactor metagenome</name>
    <dbReference type="NCBI Taxonomy" id="1076179"/>
    <lineage>
        <taxon>unclassified sequences</taxon>
        <taxon>metagenomes</taxon>
        <taxon>ecological metagenomes</taxon>
    </lineage>
</organism>
<sequence length="706" mass="80324">MKAVSNFFTLLLLTFLAAGQLFSQSPVKPLPVPHTWKDNDNLVLMKIVEGKRSYHAYNIKKETTSKIDLALTPVTEPSVALKRGDIFYYSPQGKEIQLTNTTEAENNPTLSPDFSLVAFTRGNDLYTIEVSTGQETRLTFDGSELILNGRASWVYFEEIFGRSGQYRAFWWSPDSRKLAFYRFDDSQVPMFPIYDASGKHGSLNRTRYPKAGDKNPEVKLGFVPSQGGEVLWADFDPSEDQYFGTPYWNSNGANIMVQWMDRDQSTFVLYDVNSYDGSKKPIYQEFQKTWIDWIEEIHFGKTGFYFVRDFEMWEHIYFQSYDGSILKRLTDGMNWGVRINYFDEQQGTIIFTARRESSLRNDIYRLTLSNAGSTNTSASRPSRISAGEYNYTMPVVSPDGSHVAAIQSNLDTPPRLVLLSDNRRGAVNKGEFKILSDSKSDDFESLSLSLPELMYTTTPEGFKLPGTIIFPAGFDSTRKYPVIVNVYGGPNSTNVMDSWRNPSPTQRMWSELGVIQVTLDNRASGHFGKEGINYVHRNLGHYELRDYIQWAEYLTSLPFVNDQKIGITGFSYGGTMTVLALTEGADYFKYGVAGAGVYDWHLYDSHYTERYMDHPDDNTEGYRKSAAVNKAALYRSESGSVLYITHGTGDDNVHFQNTLQLLDALQKEGKQFEMMLYPGAMHGYRGYQGAHSEKAVVDFWKRTLLK</sequence>
<keyword evidence="3" id="KW-0645">Protease</keyword>
<dbReference type="SUPFAM" id="SSF82171">
    <property type="entry name" value="DPP6 N-terminal domain-like"/>
    <property type="match status" value="1"/>
</dbReference>
<name>A0A644ZBY1_9ZZZZ</name>
<dbReference type="GO" id="GO:0006508">
    <property type="term" value="P:proteolysis"/>
    <property type="evidence" value="ECO:0007669"/>
    <property type="project" value="InterPro"/>
</dbReference>
<reference evidence="3" key="1">
    <citation type="submission" date="2019-08" db="EMBL/GenBank/DDBJ databases">
        <authorList>
            <person name="Kucharzyk K."/>
            <person name="Murdoch R.W."/>
            <person name="Higgins S."/>
            <person name="Loffler F."/>
        </authorList>
    </citation>
    <scope>NUCLEOTIDE SEQUENCE</scope>
</reference>
<dbReference type="InterPro" id="IPR002469">
    <property type="entry name" value="Peptidase_S9B_N"/>
</dbReference>
<proteinExistence type="predicted"/>
<dbReference type="InterPro" id="IPR050278">
    <property type="entry name" value="Serine_Prot_S9B/DPPIV"/>
</dbReference>
<dbReference type="GO" id="GO:0008236">
    <property type="term" value="F:serine-type peptidase activity"/>
    <property type="evidence" value="ECO:0007669"/>
    <property type="project" value="InterPro"/>
</dbReference>
<evidence type="ECO:0000259" key="1">
    <source>
        <dbReference type="Pfam" id="PF00326"/>
    </source>
</evidence>
<dbReference type="InterPro" id="IPR001375">
    <property type="entry name" value="Peptidase_S9_cat"/>
</dbReference>
<dbReference type="Pfam" id="PF00930">
    <property type="entry name" value="DPPIV_N"/>
    <property type="match status" value="1"/>
</dbReference>
<dbReference type="GO" id="GO:0008239">
    <property type="term" value="F:dipeptidyl-peptidase activity"/>
    <property type="evidence" value="ECO:0007669"/>
    <property type="project" value="UniProtKB-EC"/>
</dbReference>
<gene>
    <name evidence="3" type="primary">dap4_7</name>
    <name evidence="3" type="ORF">SDC9_84868</name>
</gene>
<dbReference type="PANTHER" id="PTHR11731">
    <property type="entry name" value="PROTEASE FAMILY S9B,C DIPEPTIDYL-PEPTIDASE IV-RELATED"/>
    <property type="match status" value="1"/>
</dbReference>
<accession>A0A644ZBY1</accession>
<dbReference type="GO" id="GO:0004177">
    <property type="term" value="F:aminopeptidase activity"/>
    <property type="evidence" value="ECO:0007669"/>
    <property type="project" value="UniProtKB-KW"/>
</dbReference>
<keyword evidence="3" id="KW-0031">Aminopeptidase</keyword>
<dbReference type="Gene3D" id="3.40.50.1820">
    <property type="entry name" value="alpha/beta hydrolase"/>
    <property type="match status" value="1"/>
</dbReference>
<dbReference type="Gene3D" id="2.140.10.30">
    <property type="entry name" value="Dipeptidylpeptidase IV, N-terminal domain"/>
    <property type="match status" value="1"/>
</dbReference>
<comment type="caution">
    <text evidence="3">The sequence shown here is derived from an EMBL/GenBank/DDBJ whole genome shotgun (WGS) entry which is preliminary data.</text>
</comment>
<dbReference type="Pfam" id="PF00326">
    <property type="entry name" value="Peptidase_S9"/>
    <property type="match status" value="1"/>
</dbReference>
<feature type="domain" description="Peptidase S9 prolyl oligopeptidase catalytic" evidence="1">
    <location>
        <begin position="506"/>
        <end position="704"/>
    </location>
</feature>
<dbReference type="PANTHER" id="PTHR11731:SF193">
    <property type="entry name" value="DIPEPTIDYL PEPTIDASE 9"/>
    <property type="match status" value="1"/>
</dbReference>
<protein>
    <submittedName>
        <fullName evidence="3">Dipeptidyl aminopeptidase 4</fullName>
        <ecNumber evidence="3">3.4.14.5</ecNumber>
    </submittedName>
</protein>
<dbReference type="InterPro" id="IPR029058">
    <property type="entry name" value="AB_hydrolase_fold"/>
</dbReference>
<dbReference type="EC" id="3.4.14.5" evidence="3"/>